<feature type="transmembrane region" description="Helical" evidence="7">
    <location>
        <begin position="280"/>
        <end position="305"/>
    </location>
</feature>
<evidence type="ECO:0000256" key="3">
    <source>
        <dbReference type="ARBA" id="ARBA00022692"/>
    </source>
</evidence>
<keyword evidence="5 7" id="KW-0472">Membrane</keyword>
<evidence type="ECO:0000256" key="4">
    <source>
        <dbReference type="ARBA" id="ARBA00022989"/>
    </source>
</evidence>
<dbReference type="PANTHER" id="PTHR30572:SF4">
    <property type="entry name" value="ABC TRANSPORTER PERMEASE YTRF"/>
    <property type="match status" value="1"/>
</dbReference>
<reference evidence="10 11" key="1">
    <citation type="submission" date="2020-02" db="EMBL/GenBank/DDBJ databases">
        <title>Out from the shadows clarifying the taxonomy of the family Cryomorphaceae and related taxa by utilizing the GTDB taxonomic framework.</title>
        <authorList>
            <person name="Bowman J.P."/>
        </authorList>
    </citation>
    <scope>NUCLEOTIDE SEQUENCE [LARGE SCALE GENOMIC DNA]</scope>
    <source>
        <strain evidence="10 11">QSSC 1-22</strain>
    </source>
</reference>
<dbReference type="GO" id="GO:0005886">
    <property type="term" value="C:plasma membrane"/>
    <property type="evidence" value="ECO:0007669"/>
    <property type="project" value="UniProtKB-SubCell"/>
</dbReference>
<dbReference type="InterPro" id="IPR050250">
    <property type="entry name" value="Macrolide_Exporter_MacB"/>
</dbReference>
<feature type="transmembrane region" description="Helical" evidence="7">
    <location>
        <begin position="342"/>
        <end position="360"/>
    </location>
</feature>
<evidence type="ECO:0000313" key="10">
    <source>
        <dbReference type="EMBL" id="NEN23761.1"/>
    </source>
</evidence>
<dbReference type="AlphaFoldDB" id="A0A7K3WRT1"/>
<feature type="transmembrane region" description="Helical" evidence="7">
    <location>
        <begin position="372"/>
        <end position="392"/>
    </location>
</feature>
<name>A0A7K3WRT1_9FLAO</name>
<evidence type="ECO:0000259" key="8">
    <source>
        <dbReference type="Pfam" id="PF02687"/>
    </source>
</evidence>
<keyword evidence="4 7" id="KW-1133">Transmembrane helix</keyword>
<keyword evidence="3 7" id="KW-0812">Transmembrane</keyword>
<feature type="domain" description="ABC3 transporter permease C-terminal" evidence="8">
    <location>
        <begin position="284"/>
        <end position="402"/>
    </location>
</feature>
<evidence type="ECO:0000256" key="7">
    <source>
        <dbReference type="SAM" id="Phobius"/>
    </source>
</evidence>
<gene>
    <name evidence="10" type="ORF">G3O08_09635</name>
</gene>
<organism evidence="10 11">
    <name type="scientific">Cryomorpha ignava</name>
    <dbReference type="NCBI Taxonomy" id="101383"/>
    <lineage>
        <taxon>Bacteria</taxon>
        <taxon>Pseudomonadati</taxon>
        <taxon>Bacteroidota</taxon>
        <taxon>Flavobacteriia</taxon>
        <taxon>Flavobacteriales</taxon>
        <taxon>Cryomorphaceae</taxon>
        <taxon>Cryomorpha</taxon>
    </lineage>
</organism>
<comment type="subcellular location">
    <subcellularLocation>
        <location evidence="1">Cell membrane</location>
        <topology evidence="1">Multi-pass membrane protein</topology>
    </subcellularLocation>
</comment>
<dbReference type="InterPro" id="IPR025857">
    <property type="entry name" value="MacB_PCD"/>
</dbReference>
<evidence type="ECO:0000256" key="6">
    <source>
        <dbReference type="ARBA" id="ARBA00038076"/>
    </source>
</evidence>
<dbReference type="EMBL" id="JAAGVY010000015">
    <property type="protein sequence ID" value="NEN23761.1"/>
    <property type="molecule type" value="Genomic_DNA"/>
</dbReference>
<evidence type="ECO:0000256" key="2">
    <source>
        <dbReference type="ARBA" id="ARBA00022475"/>
    </source>
</evidence>
<dbReference type="RefSeq" id="WP_163285157.1">
    <property type="nucleotide sequence ID" value="NZ_JAAGVY010000015.1"/>
</dbReference>
<dbReference type="GO" id="GO:0022857">
    <property type="term" value="F:transmembrane transporter activity"/>
    <property type="evidence" value="ECO:0007669"/>
    <property type="project" value="TreeGrafter"/>
</dbReference>
<sequence>MFDIDKWQEILATIGKNKLRTFLTAFSVMWGIFMLVVLLGVSEGLQNGIETSFNDDAINSIWVRSGKTSVAYKGLKPGRQIQYTTEDFNEVLRTVQGIEYATMRYMVWNAEVTYQNEYGSYPIRAVNPDHQFIENSAILSGRYLSSEDVRSKRKLAVIGKDVQKDLFPNEDPIGKYIQIFGIPFKVIGVFEDTGSDSEMRYIYVPITIGQQIFGAGDDINMFMVTTGTLPLVQTIKMSEEIEDLLKRKHTVAPDDDAAIYVRNNNQEFKQISDIMLGVKVFVWIIGIFTIIAGIVGVSNIMSVVVKERTKEIGVRKALGATPASVIGLILQESIFVTAVAGYLGLLLGVFTIEGMAALIGKQEMFERPEVNFNVAIATLIIMVAAGAFAGFFPALRAARIKPVVALRDE</sequence>
<comment type="caution">
    <text evidence="10">The sequence shown here is derived from an EMBL/GenBank/DDBJ whole genome shotgun (WGS) entry which is preliminary data.</text>
</comment>
<accession>A0A7K3WRT1</accession>
<dbReference type="PANTHER" id="PTHR30572">
    <property type="entry name" value="MEMBRANE COMPONENT OF TRANSPORTER-RELATED"/>
    <property type="match status" value="1"/>
</dbReference>
<evidence type="ECO:0000313" key="11">
    <source>
        <dbReference type="Proteomes" id="UP000486602"/>
    </source>
</evidence>
<protein>
    <submittedName>
        <fullName evidence="10">ABC transporter permease</fullName>
    </submittedName>
</protein>
<feature type="domain" description="MacB-like periplasmic core" evidence="9">
    <location>
        <begin position="21"/>
        <end position="226"/>
    </location>
</feature>
<evidence type="ECO:0000256" key="1">
    <source>
        <dbReference type="ARBA" id="ARBA00004651"/>
    </source>
</evidence>
<proteinExistence type="inferred from homology"/>
<keyword evidence="11" id="KW-1185">Reference proteome</keyword>
<dbReference type="Proteomes" id="UP000486602">
    <property type="component" value="Unassembled WGS sequence"/>
</dbReference>
<dbReference type="InterPro" id="IPR003838">
    <property type="entry name" value="ABC3_permease_C"/>
</dbReference>
<comment type="similarity">
    <text evidence="6">Belongs to the ABC-4 integral membrane protein family.</text>
</comment>
<dbReference type="Pfam" id="PF02687">
    <property type="entry name" value="FtsX"/>
    <property type="match status" value="1"/>
</dbReference>
<feature type="transmembrane region" description="Helical" evidence="7">
    <location>
        <begin position="21"/>
        <end position="41"/>
    </location>
</feature>
<evidence type="ECO:0000259" key="9">
    <source>
        <dbReference type="Pfam" id="PF12704"/>
    </source>
</evidence>
<keyword evidence="2" id="KW-1003">Cell membrane</keyword>
<dbReference type="Pfam" id="PF12704">
    <property type="entry name" value="MacB_PCD"/>
    <property type="match status" value="1"/>
</dbReference>
<evidence type="ECO:0000256" key="5">
    <source>
        <dbReference type="ARBA" id="ARBA00023136"/>
    </source>
</evidence>